<dbReference type="EMBL" id="CAMXCT010000070">
    <property type="protein sequence ID" value="CAI3973377.1"/>
    <property type="molecule type" value="Genomic_DNA"/>
</dbReference>
<keyword evidence="4" id="KW-0223">Dioxygenase</keyword>
<name>A0A9P1BHE2_9DINO</name>
<feature type="region of interest" description="Disordered" evidence="2">
    <location>
        <begin position="273"/>
        <end position="294"/>
    </location>
</feature>
<dbReference type="EMBL" id="CAMXCT030000070">
    <property type="protein sequence ID" value="CAL4760689.1"/>
    <property type="molecule type" value="Genomic_DNA"/>
</dbReference>
<evidence type="ECO:0000313" key="5">
    <source>
        <dbReference type="Proteomes" id="UP001152797"/>
    </source>
</evidence>
<accession>A0A9P1BHE2</accession>
<evidence type="ECO:0000313" key="4">
    <source>
        <dbReference type="EMBL" id="CAL4760689.1"/>
    </source>
</evidence>
<dbReference type="SUPFAM" id="SSF51197">
    <property type="entry name" value="Clavaminate synthase-like"/>
    <property type="match status" value="1"/>
</dbReference>
<dbReference type="PANTHER" id="PTHR20883:SF49">
    <property type="entry name" value="PHYTANOYL-COA DIOXYGENASE"/>
    <property type="match status" value="1"/>
</dbReference>
<gene>
    <name evidence="3" type="ORF">C1SCF055_LOCUS1887</name>
</gene>
<keyword evidence="4" id="KW-0560">Oxidoreductase</keyword>
<protein>
    <submittedName>
        <fullName evidence="4">Phytanoyl-CoA dioxygenase family protein</fullName>
    </submittedName>
</protein>
<organism evidence="3">
    <name type="scientific">Cladocopium goreaui</name>
    <dbReference type="NCBI Taxonomy" id="2562237"/>
    <lineage>
        <taxon>Eukaryota</taxon>
        <taxon>Sar</taxon>
        <taxon>Alveolata</taxon>
        <taxon>Dinophyceae</taxon>
        <taxon>Suessiales</taxon>
        <taxon>Symbiodiniaceae</taxon>
        <taxon>Cladocopium</taxon>
    </lineage>
</organism>
<sequence>MYRTCLACVACASCQSVLPPETLLDFERHGHTVTRGLISSEDFASHVPMLYRYATEKESASAAHAASIMSAQGMTDLQPPFLQTFNPHRQCASAWRLALALLSAACALLGAERVRLYQTSLFWKRPGHDSTAWHQDLMTAPIATNDFITAWVPLHRVGCIEESPLLFQSRTHKDLAAQVHSENLEELGIDPLDCPGPGPEFGDHHAPLEEGDVTWHHGWIQHGAPPVARGEGRLAFTASYFVDGALVVPPIEIEDAPSFSDWLQDLHPGDLAEHPQLPLLSPEDAALQAPPGAD</sequence>
<dbReference type="Proteomes" id="UP001152797">
    <property type="component" value="Unassembled WGS sequence"/>
</dbReference>
<comment type="cofactor">
    <cofactor evidence="1">
        <name>Fe cation</name>
        <dbReference type="ChEBI" id="CHEBI:24875"/>
    </cofactor>
</comment>
<dbReference type="EMBL" id="CAMXCT020000070">
    <property type="protein sequence ID" value="CAL1126752.1"/>
    <property type="molecule type" value="Genomic_DNA"/>
</dbReference>
<evidence type="ECO:0000256" key="1">
    <source>
        <dbReference type="ARBA" id="ARBA00001962"/>
    </source>
</evidence>
<comment type="caution">
    <text evidence="3">The sequence shown here is derived from an EMBL/GenBank/DDBJ whole genome shotgun (WGS) entry which is preliminary data.</text>
</comment>
<dbReference type="AlphaFoldDB" id="A0A9P1BHE2"/>
<dbReference type="Pfam" id="PF05721">
    <property type="entry name" value="PhyH"/>
    <property type="match status" value="1"/>
</dbReference>
<dbReference type="GO" id="GO:0051213">
    <property type="term" value="F:dioxygenase activity"/>
    <property type="evidence" value="ECO:0007669"/>
    <property type="project" value="UniProtKB-KW"/>
</dbReference>
<evidence type="ECO:0000256" key="2">
    <source>
        <dbReference type="SAM" id="MobiDB-lite"/>
    </source>
</evidence>
<dbReference type="InterPro" id="IPR008775">
    <property type="entry name" value="Phytyl_CoA_dOase-like"/>
</dbReference>
<dbReference type="Gene3D" id="2.60.120.620">
    <property type="entry name" value="q2cbj1_9rhob like domain"/>
    <property type="match status" value="1"/>
</dbReference>
<reference evidence="4 5" key="2">
    <citation type="submission" date="2024-05" db="EMBL/GenBank/DDBJ databases">
        <authorList>
            <person name="Chen Y."/>
            <person name="Shah S."/>
            <person name="Dougan E. K."/>
            <person name="Thang M."/>
            <person name="Chan C."/>
        </authorList>
    </citation>
    <scope>NUCLEOTIDE SEQUENCE [LARGE SCALE GENOMIC DNA]</scope>
</reference>
<keyword evidence="5" id="KW-1185">Reference proteome</keyword>
<evidence type="ECO:0000313" key="3">
    <source>
        <dbReference type="EMBL" id="CAI3973377.1"/>
    </source>
</evidence>
<proteinExistence type="predicted"/>
<dbReference type="PANTHER" id="PTHR20883">
    <property type="entry name" value="PHYTANOYL-COA DIOXYGENASE DOMAIN CONTAINING 1"/>
    <property type="match status" value="1"/>
</dbReference>
<reference evidence="3" key="1">
    <citation type="submission" date="2022-10" db="EMBL/GenBank/DDBJ databases">
        <authorList>
            <person name="Chen Y."/>
            <person name="Dougan E. K."/>
            <person name="Chan C."/>
            <person name="Rhodes N."/>
            <person name="Thang M."/>
        </authorList>
    </citation>
    <scope>NUCLEOTIDE SEQUENCE</scope>
</reference>
<dbReference type="OrthoDB" id="445007at2759"/>